<reference evidence="1" key="1">
    <citation type="journal article" date="2023" name="Genome Biol. Evol.">
        <title>Long-read-based Genome Assembly of Drosophila gunungcola Reveals Fewer Chemosensory Genes in Flower-breeding Species.</title>
        <authorList>
            <person name="Negi A."/>
            <person name="Liao B.Y."/>
            <person name="Yeh S.D."/>
        </authorList>
    </citation>
    <scope>NUCLEOTIDE SEQUENCE</scope>
    <source>
        <strain evidence="1">Sukarami</strain>
    </source>
</reference>
<comment type="caution">
    <text evidence="1">The sequence shown here is derived from an EMBL/GenBank/DDBJ whole genome shotgun (WGS) entry which is preliminary data.</text>
</comment>
<gene>
    <name evidence="1" type="ORF">M5D96_007249</name>
</gene>
<accession>A0A9P9YN85</accession>
<proteinExistence type="predicted"/>
<protein>
    <submittedName>
        <fullName evidence="1">Uncharacterized protein</fullName>
    </submittedName>
</protein>
<sequence>MPYGSGHVVVIWNRDWGLGWREMSNGGSNSNSNSNCNWRPHALGTNEMEENCHVRREQVQNGAAGTCLRASGAESENGNRGLGIGDRGSGTGGMGIQHRCTPLHSTQASGQSGAGIGKCEFCPLALDLACALARLVDLEIETSIAILIRNFQVEFNYDASRPYKTFFFMEPAITFRFKFTNIDP</sequence>
<organism evidence="1 2">
    <name type="scientific">Drosophila gunungcola</name>
    <name type="common">fruit fly</name>
    <dbReference type="NCBI Taxonomy" id="103775"/>
    <lineage>
        <taxon>Eukaryota</taxon>
        <taxon>Metazoa</taxon>
        <taxon>Ecdysozoa</taxon>
        <taxon>Arthropoda</taxon>
        <taxon>Hexapoda</taxon>
        <taxon>Insecta</taxon>
        <taxon>Pterygota</taxon>
        <taxon>Neoptera</taxon>
        <taxon>Endopterygota</taxon>
        <taxon>Diptera</taxon>
        <taxon>Brachycera</taxon>
        <taxon>Muscomorpha</taxon>
        <taxon>Ephydroidea</taxon>
        <taxon>Drosophilidae</taxon>
        <taxon>Drosophila</taxon>
        <taxon>Sophophora</taxon>
    </lineage>
</organism>
<evidence type="ECO:0000313" key="2">
    <source>
        <dbReference type="Proteomes" id="UP001059596"/>
    </source>
</evidence>
<keyword evidence="2" id="KW-1185">Reference proteome</keyword>
<dbReference type="Proteomes" id="UP001059596">
    <property type="component" value="Unassembled WGS sequence"/>
</dbReference>
<dbReference type="EMBL" id="JAMKOV010000005">
    <property type="protein sequence ID" value="KAI8039825.1"/>
    <property type="molecule type" value="Genomic_DNA"/>
</dbReference>
<dbReference type="AlphaFoldDB" id="A0A9P9YN85"/>
<name>A0A9P9YN85_9MUSC</name>
<evidence type="ECO:0000313" key="1">
    <source>
        <dbReference type="EMBL" id="KAI8039825.1"/>
    </source>
</evidence>